<protein>
    <submittedName>
        <fullName evidence="1">Uncharacterized protein</fullName>
    </submittedName>
</protein>
<accession>A0A8S9STE7</accession>
<sequence length="136" mass="15193">MKQVTSLLIGMRIYYLNSDFRILTPSNKPNLPNMPNHTLGPYDACYRTYTLSDRYIATDCSSRSVDSDRARAIAWSLRSDQALVPLGRYVATELGKARSLCSDRAFVSLGRYVATELEPKLGHYVATEPEPSLVAT</sequence>
<dbReference type="Proteomes" id="UP000712600">
    <property type="component" value="Unassembled WGS sequence"/>
</dbReference>
<dbReference type="EMBL" id="QGKX02000004">
    <property type="protein sequence ID" value="KAF3604297.1"/>
    <property type="molecule type" value="Genomic_DNA"/>
</dbReference>
<organism evidence="1 2">
    <name type="scientific">Brassica cretica</name>
    <name type="common">Mustard</name>
    <dbReference type="NCBI Taxonomy" id="69181"/>
    <lineage>
        <taxon>Eukaryota</taxon>
        <taxon>Viridiplantae</taxon>
        <taxon>Streptophyta</taxon>
        <taxon>Embryophyta</taxon>
        <taxon>Tracheophyta</taxon>
        <taxon>Spermatophyta</taxon>
        <taxon>Magnoliopsida</taxon>
        <taxon>eudicotyledons</taxon>
        <taxon>Gunneridae</taxon>
        <taxon>Pentapetalae</taxon>
        <taxon>rosids</taxon>
        <taxon>malvids</taxon>
        <taxon>Brassicales</taxon>
        <taxon>Brassicaceae</taxon>
        <taxon>Brassiceae</taxon>
        <taxon>Brassica</taxon>
    </lineage>
</organism>
<proteinExistence type="predicted"/>
<gene>
    <name evidence="1" type="ORF">F2Q69_00038249</name>
</gene>
<name>A0A8S9STE7_BRACR</name>
<evidence type="ECO:0000313" key="1">
    <source>
        <dbReference type="EMBL" id="KAF3604297.1"/>
    </source>
</evidence>
<evidence type="ECO:0000313" key="2">
    <source>
        <dbReference type="Proteomes" id="UP000712600"/>
    </source>
</evidence>
<reference evidence="1" key="1">
    <citation type="submission" date="2019-12" db="EMBL/GenBank/DDBJ databases">
        <title>Genome sequencing and annotation of Brassica cretica.</title>
        <authorList>
            <person name="Studholme D.J."/>
            <person name="Sarris P."/>
        </authorList>
    </citation>
    <scope>NUCLEOTIDE SEQUENCE</scope>
    <source>
        <strain evidence="1">PFS-109/04</strain>
        <tissue evidence="1">Leaf</tissue>
    </source>
</reference>
<dbReference type="AlphaFoldDB" id="A0A8S9STE7"/>
<comment type="caution">
    <text evidence="1">The sequence shown here is derived from an EMBL/GenBank/DDBJ whole genome shotgun (WGS) entry which is preliminary data.</text>
</comment>